<proteinExistence type="predicted"/>
<protein>
    <submittedName>
        <fullName evidence="1">Uncharacterized protein</fullName>
    </submittedName>
</protein>
<evidence type="ECO:0000313" key="1">
    <source>
        <dbReference type="EMBL" id="KAA6329051.1"/>
    </source>
</evidence>
<comment type="caution">
    <text evidence="1">The sequence shown here is derived from an EMBL/GenBank/DDBJ whole genome shotgun (WGS) entry which is preliminary data.</text>
</comment>
<organism evidence="1">
    <name type="scientific">termite gut metagenome</name>
    <dbReference type="NCBI Taxonomy" id="433724"/>
    <lineage>
        <taxon>unclassified sequences</taxon>
        <taxon>metagenomes</taxon>
        <taxon>organismal metagenomes</taxon>
    </lineage>
</organism>
<sequence length="41" mass="4891">MLIQNDNAKIAQEMTKIPIINKIYLTIKILCNNYNYRHLVK</sequence>
<gene>
    <name evidence="1" type="ORF">EZS27_022104</name>
</gene>
<dbReference type="EMBL" id="SNRY01001711">
    <property type="protein sequence ID" value="KAA6329051.1"/>
    <property type="molecule type" value="Genomic_DNA"/>
</dbReference>
<name>A0A5J4R7G9_9ZZZZ</name>
<dbReference type="AlphaFoldDB" id="A0A5J4R7G9"/>
<reference evidence="1" key="1">
    <citation type="submission" date="2019-03" db="EMBL/GenBank/DDBJ databases">
        <title>Single cell metagenomics reveals metabolic interactions within the superorganism composed of flagellate Streblomastix strix and complex community of Bacteroidetes bacteria on its surface.</title>
        <authorList>
            <person name="Treitli S.C."/>
            <person name="Kolisko M."/>
            <person name="Husnik F."/>
            <person name="Keeling P."/>
            <person name="Hampl V."/>
        </authorList>
    </citation>
    <scope>NUCLEOTIDE SEQUENCE</scope>
    <source>
        <strain evidence="1">STM</strain>
    </source>
</reference>
<accession>A0A5J4R7G9</accession>